<protein>
    <recommendedName>
        <fullName evidence="4">Secreted protein</fullName>
    </recommendedName>
</protein>
<organism evidence="2 3">
    <name type="scientific">Cryptolaemus montrouzieri</name>
    <dbReference type="NCBI Taxonomy" id="559131"/>
    <lineage>
        <taxon>Eukaryota</taxon>
        <taxon>Metazoa</taxon>
        <taxon>Ecdysozoa</taxon>
        <taxon>Arthropoda</taxon>
        <taxon>Hexapoda</taxon>
        <taxon>Insecta</taxon>
        <taxon>Pterygota</taxon>
        <taxon>Neoptera</taxon>
        <taxon>Endopterygota</taxon>
        <taxon>Coleoptera</taxon>
        <taxon>Polyphaga</taxon>
        <taxon>Cucujiformia</taxon>
        <taxon>Coccinelloidea</taxon>
        <taxon>Coccinellidae</taxon>
        <taxon>Scymninae</taxon>
        <taxon>Scymnini</taxon>
        <taxon>Cryptolaemus</taxon>
    </lineage>
</organism>
<proteinExistence type="predicted"/>
<comment type="caution">
    <text evidence="2">The sequence shown here is derived from an EMBL/GenBank/DDBJ whole genome shotgun (WGS) entry which is preliminary data.</text>
</comment>
<accession>A0ABD2NZF0</accession>
<name>A0ABD2NZF0_9CUCU</name>
<feature type="non-terminal residue" evidence="2">
    <location>
        <position position="119"/>
    </location>
</feature>
<dbReference type="AlphaFoldDB" id="A0ABD2NZF0"/>
<sequence length="119" mass="13502">MDSLQLFVISLFIFKSNGIDHLPCTNKVDQMVLDRARHIILASTPPGYRLIDLVPIVTSGRNPHRWQGSFSRNDNRYETGCAFLQAIKRILRENVLQVVKSVPCVFTVCKIGNVLKSNF</sequence>
<evidence type="ECO:0000313" key="3">
    <source>
        <dbReference type="Proteomes" id="UP001516400"/>
    </source>
</evidence>
<feature type="signal peptide" evidence="1">
    <location>
        <begin position="1"/>
        <end position="18"/>
    </location>
</feature>
<dbReference type="Proteomes" id="UP001516400">
    <property type="component" value="Unassembled WGS sequence"/>
</dbReference>
<keyword evidence="1" id="KW-0732">Signal</keyword>
<evidence type="ECO:0000313" key="2">
    <source>
        <dbReference type="EMBL" id="KAL3283999.1"/>
    </source>
</evidence>
<evidence type="ECO:0000256" key="1">
    <source>
        <dbReference type="SAM" id="SignalP"/>
    </source>
</evidence>
<evidence type="ECO:0008006" key="4">
    <source>
        <dbReference type="Google" id="ProtNLM"/>
    </source>
</evidence>
<feature type="chain" id="PRO_5044780069" description="Secreted protein" evidence="1">
    <location>
        <begin position="19"/>
        <end position="119"/>
    </location>
</feature>
<gene>
    <name evidence="2" type="ORF">HHI36_018169</name>
</gene>
<dbReference type="EMBL" id="JABFTP020000165">
    <property type="protein sequence ID" value="KAL3283999.1"/>
    <property type="molecule type" value="Genomic_DNA"/>
</dbReference>
<reference evidence="2 3" key="1">
    <citation type="journal article" date="2021" name="BMC Biol.">
        <title>Horizontally acquired antibacterial genes associated with adaptive radiation of ladybird beetles.</title>
        <authorList>
            <person name="Li H.S."/>
            <person name="Tang X.F."/>
            <person name="Huang Y.H."/>
            <person name="Xu Z.Y."/>
            <person name="Chen M.L."/>
            <person name="Du X.Y."/>
            <person name="Qiu B.Y."/>
            <person name="Chen P.T."/>
            <person name="Zhang W."/>
            <person name="Slipinski A."/>
            <person name="Escalona H.E."/>
            <person name="Waterhouse R.M."/>
            <person name="Zwick A."/>
            <person name="Pang H."/>
        </authorList>
    </citation>
    <scope>NUCLEOTIDE SEQUENCE [LARGE SCALE GENOMIC DNA]</scope>
    <source>
        <strain evidence="2">SYSU2018</strain>
    </source>
</reference>
<keyword evidence="3" id="KW-1185">Reference proteome</keyword>